<reference evidence="1 2" key="1">
    <citation type="submission" date="2020-04" db="EMBL/GenBank/DDBJ databases">
        <title>Perkinsus chesapeaki whole genome sequence.</title>
        <authorList>
            <person name="Bogema D.R."/>
        </authorList>
    </citation>
    <scope>NUCLEOTIDE SEQUENCE [LARGE SCALE GENOMIC DNA]</scope>
    <source>
        <strain evidence="1">ATCC PRA-425</strain>
    </source>
</reference>
<accession>A0A7J6LG07</accession>
<dbReference type="SUPFAM" id="SSF52151">
    <property type="entry name" value="FabD/lysophospholipase-like"/>
    <property type="match status" value="1"/>
</dbReference>
<dbReference type="AlphaFoldDB" id="A0A7J6LG07"/>
<name>A0A7J6LG07_PERCH</name>
<evidence type="ECO:0000313" key="1">
    <source>
        <dbReference type="EMBL" id="KAF4658207.1"/>
    </source>
</evidence>
<organism evidence="1 2">
    <name type="scientific">Perkinsus chesapeaki</name>
    <name type="common">Clam parasite</name>
    <name type="synonym">Perkinsus andrewsi</name>
    <dbReference type="NCBI Taxonomy" id="330153"/>
    <lineage>
        <taxon>Eukaryota</taxon>
        <taxon>Sar</taxon>
        <taxon>Alveolata</taxon>
        <taxon>Perkinsozoa</taxon>
        <taxon>Perkinsea</taxon>
        <taxon>Perkinsida</taxon>
        <taxon>Perkinsidae</taxon>
        <taxon>Perkinsus</taxon>
    </lineage>
</organism>
<keyword evidence="2" id="KW-1185">Reference proteome</keyword>
<evidence type="ECO:0000313" key="2">
    <source>
        <dbReference type="Proteomes" id="UP000591131"/>
    </source>
</evidence>
<evidence type="ECO:0008006" key="3">
    <source>
        <dbReference type="Google" id="ProtNLM"/>
    </source>
</evidence>
<protein>
    <recommendedName>
        <fullName evidence="3">PNPLA domain-containing protein</fullName>
    </recommendedName>
</protein>
<dbReference type="OrthoDB" id="441033at2759"/>
<dbReference type="Proteomes" id="UP000591131">
    <property type="component" value="Unassembled WGS sequence"/>
</dbReference>
<sequence length="341" mass="37784">MFIESLSFPRGLHGEWAGYLKLAQLALSSTDKWSEMSNEACLGLAVVACTTGLVAVGIARERQELKKSRPPMDERPTLALGGSGLRVGYMLGTVAAIRDHVDISDTRITAISGSAIGALLLSTPELDVVDVSLAVFRCRNNVVRKGLRNCYMMDVSKTAEMIVEELKTSAGLTEKMLQDRHHSKQLYFGLTSLRPWPTPVCKECPATFEEFCKVLAAVICIPPFFTQTVEVDGYPSVDGFFSRIFATPEDHDPAKVVRYCPFPALWLTFRPPARDMISSLSECVFPYGLARHIASFEEGYQMTLDFLRSGTAESKLLSLKKRPVNRLSKYMEGLRSLQALV</sequence>
<dbReference type="EMBL" id="JAAPAO010000504">
    <property type="protein sequence ID" value="KAF4658207.1"/>
    <property type="molecule type" value="Genomic_DNA"/>
</dbReference>
<dbReference type="InterPro" id="IPR016035">
    <property type="entry name" value="Acyl_Trfase/lysoPLipase"/>
</dbReference>
<proteinExistence type="predicted"/>
<gene>
    <name evidence="1" type="ORF">FOL47_008119</name>
</gene>
<comment type="caution">
    <text evidence="1">The sequence shown here is derived from an EMBL/GenBank/DDBJ whole genome shotgun (WGS) entry which is preliminary data.</text>
</comment>